<proteinExistence type="predicted"/>
<keyword evidence="1" id="KW-0812">Transmembrane</keyword>
<dbReference type="SUPFAM" id="SSF53706">
    <property type="entry name" value="Formate dehydrogenase/DMSO reductase, domains 1-3"/>
    <property type="match status" value="1"/>
</dbReference>
<dbReference type="Gene3D" id="3.40.50.740">
    <property type="match status" value="1"/>
</dbReference>
<name>X1HW76_9ZZZZ</name>
<feature type="transmembrane region" description="Helical" evidence="1">
    <location>
        <begin position="45"/>
        <end position="75"/>
    </location>
</feature>
<dbReference type="InterPro" id="IPR006656">
    <property type="entry name" value="Mopterin_OxRdtase"/>
</dbReference>
<evidence type="ECO:0000313" key="3">
    <source>
        <dbReference type="EMBL" id="GAH61335.1"/>
    </source>
</evidence>
<protein>
    <recommendedName>
        <fullName evidence="2">Molybdopterin oxidoreductase domain-containing protein</fullName>
    </recommendedName>
</protein>
<dbReference type="Pfam" id="PF00384">
    <property type="entry name" value="Molybdopterin"/>
    <property type="match status" value="1"/>
</dbReference>
<gene>
    <name evidence="3" type="ORF">S03H2_29191</name>
</gene>
<comment type="caution">
    <text evidence="3">The sequence shown here is derived from an EMBL/GenBank/DDBJ whole genome shotgun (WGS) entry which is preliminary data.</text>
</comment>
<evidence type="ECO:0000256" key="1">
    <source>
        <dbReference type="SAM" id="Phobius"/>
    </source>
</evidence>
<dbReference type="EMBL" id="BARU01017608">
    <property type="protein sequence ID" value="GAH61335.1"/>
    <property type="molecule type" value="Genomic_DNA"/>
</dbReference>
<feature type="domain" description="Molybdopterin oxidoreductase" evidence="2">
    <location>
        <begin position="4"/>
        <end position="39"/>
    </location>
</feature>
<keyword evidence="1" id="KW-1133">Transmembrane helix</keyword>
<dbReference type="AlphaFoldDB" id="X1HW76"/>
<evidence type="ECO:0000259" key="2">
    <source>
        <dbReference type="Pfam" id="PF00384"/>
    </source>
</evidence>
<reference evidence="3" key="1">
    <citation type="journal article" date="2014" name="Front. Microbiol.">
        <title>High frequency of phylogenetically diverse reductive dehalogenase-homologous genes in deep subseafloor sedimentary metagenomes.</title>
        <authorList>
            <person name="Kawai M."/>
            <person name="Futagami T."/>
            <person name="Toyoda A."/>
            <person name="Takaki Y."/>
            <person name="Nishi S."/>
            <person name="Hori S."/>
            <person name="Arai W."/>
            <person name="Tsubouchi T."/>
            <person name="Morono Y."/>
            <person name="Uchiyama I."/>
            <person name="Ito T."/>
            <person name="Fujiyama A."/>
            <person name="Inagaki F."/>
            <person name="Takami H."/>
        </authorList>
    </citation>
    <scope>NUCLEOTIDE SEQUENCE</scope>
    <source>
        <strain evidence="3">Expedition CK06-06</strain>
    </source>
</reference>
<sequence length="91" mass="10245">GPKGSGKFERISWDEALDTVAAKIREVIDKYGNQSLLVVANGIDFLYFLLALIVNIGIMYIFIGIILGYLFGYYFRGKEGKEGNKRVSSRF</sequence>
<keyword evidence="1" id="KW-0472">Membrane</keyword>
<feature type="non-terminal residue" evidence="3">
    <location>
        <position position="1"/>
    </location>
</feature>
<accession>X1HW76</accession>
<organism evidence="3">
    <name type="scientific">marine sediment metagenome</name>
    <dbReference type="NCBI Taxonomy" id="412755"/>
    <lineage>
        <taxon>unclassified sequences</taxon>
        <taxon>metagenomes</taxon>
        <taxon>ecological metagenomes</taxon>
    </lineage>
</organism>
<dbReference type="GO" id="GO:0016491">
    <property type="term" value="F:oxidoreductase activity"/>
    <property type="evidence" value="ECO:0007669"/>
    <property type="project" value="InterPro"/>
</dbReference>